<reference evidence="1" key="2">
    <citation type="journal article" date="2023" name="IMA Fungus">
        <title>Comparative genomic study of the Penicillium genus elucidates a diverse pangenome and 15 lateral gene transfer events.</title>
        <authorList>
            <person name="Petersen C."/>
            <person name="Sorensen T."/>
            <person name="Nielsen M.R."/>
            <person name="Sondergaard T.E."/>
            <person name="Sorensen J.L."/>
            <person name="Fitzpatrick D.A."/>
            <person name="Frisvad J.C."/>
            <person name="Nielsen K.L."/>
        </authorList>
    </citation>
    <scope>NUCLEOTIDE SEQUENCE</scope>
    <source>
        <strain evidence="1">IBT 22155</strain>
    </source>
</reference>
<evidence type="ECO:0000313" key="1">
    <source>
        <dbReference type="EMBL" id="KAJ5130697.1"/>
    </source>
</evidence>
<comment type="caution">
    <text evidence="1">The sequence shown here is derived from an EMBL/GenBank/DDBJ whole genome shotgun (WGS) entry which is preliminary data.</text>
</comment>
<name>A0A9W9L1I5_9EURO</name>
<dbReference type="OrthoDB" id="5386595at2759"/>
<reference evidence="1" key="1">
    <citation type="submission" date="2022-11" db="EMBL/GenBank/DDBJ databases">
        <authorList>
            <person name="Petersen C."/>
        </authorList>
    </citation>
    <scope>NUCLEOTIDE SEQUENCE</scope>
    <source>
        <strain evidence="1">IBT 22155</strain>
    </source>
</reference>
<dbReference type="EMBL" id="JAPQKL010000005">
    <property type="protein sequence ID" value="KAJ5130697.1"/>
    <property type="molecule type" value="Genomic_DNA"/>
</dbReference>
<accession>A0A9W9L1I5</accession>
<gene>
    <name evidence="1" type="ORF">N7515_006736</name>
</gene>
<dbReference type="Proteomes" id="UP001149079">
    <property type="component" value="Unassembled WGS sequence"/>
</dbReference>
<organism evidence="1 2">
    <name type="scientific">Penicillium bovifimosum</name>
    <dbReference type="NCBI Taxonomy" id="126998"/>
    <lineage>
        <taxon>Eukaryota</taxon>
        <taxon>Fungi</taxon>
        <taxon>Dikarya</taxon>
        <taxon>Ascomycota</taxon>
        <taxon>Pezizomycotina</taxon>
        <taxon>Eurotiomycetes</taxon>
        <taxon>Eurotiomycetidae</taxon>
        <taxon>Eurotiales</taxon>
        <taxon>Aspergillaceae</taxon>
        <taxon>Penicillium</taxon>
    </lineage>
</organism>
<dbReference type="RefSeq" id="XP_056521076.1">
    <property type="nucleotide sequence ID" value="XM_056667480.1"/>
</dbReference>
<dbReference type="GeneID" id="81406650"/>
<evidence type="ECO:0000313" key="2">
    <source>
        <dbReference type="Proteomes" id="UP001149079"/>
    </source>
</evidence>
<dbReference type="AlphaFoldDB" id="A0A9W9L1I5"/>
<keyword evidence="2" id="KW-1185">Reference proteome</keyword>
<proteinExistence type="predicted"/>
<sequence>MSTPEQPAEPVVRECNILPLENVGRVDRIRNSRCQLGVMESELEYLRCVRDGLDEAKERDSITHEDFRWEIQPLLKSFRSSSATISGIILPLK</sequence>
<protein>
    <submittedName>
        <fullName evidence="1">Uncharacterized protein</fullName>
    </submittedName>
</protein>